<dbReference type="PANTHER" id="PTHR30469">
    <property type="entry name" value="MULTIDRUG RESISTANCE PROTEIN MDTA"/>
    <property type="match status" value="1"/>
</dbReference>
<sequence>MKRIKRYAVIGIIIAIAALGILQLVNNKKRLDNELQAMQQYSMVIPVEVVVPKKQSISQRITENGVLTSGAEVTILSETSGKVLSVNGNTGDKVYAGQILITVEKELAESQFQLAKTNLEHAEKDLARYDNLAGGEAVTQQQLEAIKLKYRDAQAQFTASKKQLENTTIRSPVSGIITSRSVEKGSFLLPSAPVFTIVEQDRMVFTVNMAEEDILALETEQKAEIFIDAFPENSFTAHIRGISTVPDLSGRYKVEMKLNNPGGMLRAGMNGRTVFTNETGNDGLVIPRKCIVGSVRDGKVFTVSGDTVISGQVKARTLNETEVLVTEGVTETDRIVLSGQINLEDGSKIRILNP</sequence>
<dbReference type="InterPro" id="IPR006143">
    <property type="entry name" value="RND_pump_MFP"/>
</dbReference>
<feature type="domain" description="CzcB-like barrel-sandwich hybrid" evidence="5">
    <location>
        <begin position="73"/>
        <end position="198"/>
    </location>
</feature>
<dbReference type="Pfam" id="PF25973">
    <property type="entry name" value="BSH_CzcB"/>
    <property type="match status" value="1"/>
</dbReference>
<feature type="coiled-coil region" evidence="2">
    <location>
        <begin position="105"/>
        <end position="132"/>
    </location>
</feature>
<evidence type="ECO:0000259" key="4">
    <source>
        <dbReference type="Pfam" id="PF25954"/>
    </source>
</evidence>
<proteinExistence type="inferred from homology"/>
<comment type="similarity">
    <text evidence="1">Belongs to the membrane fusion protein (MFP) (TC 8.A.1) family.</text>
</comment>
<dbReference type="STRING" id="1642647.PSM36_1604"/>
<accession>A0A1R3TA01</accession>
<dbReference type="InterPro" id="IPR058647">
    <property type="entry name" value="BSH_CzcB-like"/>
</dbReference>
<gene>
    <name evidence="6" type="ORF">PSM36_1604</name>
</gene>
<keyword evidence="3" id="KW-0812">Transmembrane</keyword>
<evidence type="ECO:0000256" key="1">
    <source>
        <dbReference type="ARBA" id="ARBA00009477"/>
    </source>
</evidence>
<dbReference type="SUPFAM" id="SSF111369">
    <property type="entry name" value="HlyD-like secretion proteins"/>
    <property type="match status" value="1"/>
</dbReference>
<dbReference type="InterPro" id="IPR058792">
    <property type="entry name" value="Beta-barrel_RND_2"/>
</dbReference>
<dbReference type="Gene3D" id="1.10.287.470">
    <property type="entry name" value="Helix hairpin bin"/>
    <property type="match status" value="1"/>
</dbReference>
<reference evidence="6 7" key="1">
    <citation type="submission" date="2016-08" db="EMBL/GenBank/DDBJ databases">
        <authorList>
            <person name="Seilhamer J.J."/>
        </authorList>
    </citation>
    <scope>NUCLEOTIDE SEQUENCE [LARGE SCALE GENOMIC DNA]</scope>
    <source>
        <strain evidence="6">M3/6</strain>
    </source>
</reference>
<dbReference type="GO" id="GO:1990281">
    <property type="term" value="C:efflux pump complex"/>
    <property type="evidence" value="ECO:0007669"/>
    <property type="project" value="TreeGrafter"/>
</dbReference>
<keyword evidence="3" id="KW-1133">Transmembrane helix</keyword>
<dbReference type="Gene3D" id="2.40.30.170">
    <property type="match status" value="1"/>
</dbReference>
<dbReference type="NCBIfam" id="TIGR01730">
    <property type="entry name" value="RND_mfp"/>
    <property type="match status" value="1"/>
</dbReference>
<evidence type="ECO:0000313" key="7">
    <source>
        <dbReference type="Proteomes" id="UP000187464"/>
    </source>
</evidence>
<dbReference type="EMBL" id="LT605205">
    <property type="protein sequence ID" value="SCD20424.1"/>
    <property type="molecule type" value="Genomic_DNA"/>
</dbReference>
<dbReference type="KEGG" id="psac:PSM36_1604"/>
<dbReference type="Pfam" id="PF25954">
    <property type="entry name" value="Beta-barrel_RND_2"/>
    <property type="match status" value="1"/>
</dbReference>
<organism evidence="6 7">
    <name type="scientific">Proteiniphilum saccharofermentans</name>
    <dbReference type="NCBI Taxonomy" id="1642647"/>
    <lineage>
        <taxon>Bacteria</taxon>
        <taxon>Pseudomonadati</taxon>
        <taxon>Bacteroidota</taxon>
        <taxon>Bacteroidia</taxon>
        <taxon>Bacteroidales</taxon>
        <taxon>Dysgonomonadaceae</taxon>
        <taxon>Proteiniphilum</taxon>
    </lineage>
</organism>
<evidence type="ECO:0000313" key="6">
    <source>
        <dbReference type="EMBL" id="SCD20424.1"/>
    </source>
</evidence>
<name>A0A1R3TA01_9BACT</name>
<keyword evidence="7" id="KW-1185">Reference proteome</keyword>
<keyword evidence="2" id="KW-0175">Coiled coil</keyword>
<keyword evidence="3" id="KW-0472">Membrane</keyword>
<dbReference type="AlphaFoldDB" id="A0A1R3TA01"/>
<protein>
    <submittedName>
        <fullName evidence="6">RND family efflux transporter</fullName>
    </submittedName>
</protein>
<feature type="domain" description="CusB-like beta-barrel" evidence="4">
    <location>
        <begin position="207"/>
        <end position="277"/>
    </location>
</feature>
<dbReference type="GO" id="GO:0015562">
    <property type="term" value="F:efflux transmembrane transporter activity"/>
    <property type="evidence" value="ECO:0007669"/>
    <property type="project" value="TreeGrafter"/>
</dbReference>
<dbReference type="PANTHER" id="PTHR30469:SF38">
    <property type="entry name" value="HLYD FAMILY SECRETION PROTEIN"/>
    <property type="match status" value="1"/>
</dbReference>
<evidence type="ECO:0000259" key="5">
    <source>
        <dbReference type="Pfam" id="PF25973"/>
    </source>
</evidence>
<evidence type="ECO:0000256" key="3">
    <source>
        <dbReference type="SAM" id="Phobius"/>
    </source>
</evidence>
<dbReference type="RefSeq" id="WP_076930453.1">
    <property type="nucleotide sequence ID" value="NZ_LT605205.1"/>
</dbReference>
<evidence type="ECO:0000256" key="2">
    <source>
        <dbReference type="SAM" id="Coils"/>
    </source>
</evidence>
<dbReference type="Gene3D" id="2.40.50.100">
    <property type="match status" value="1"/>
</dbReference>
<dbReference type="Gene3D" id="2.40.420.20">
    <property type="match status" value="1"/>
</dbReference>
<feature type="transmembrane region" description="Helical" evidence="3">
    <location>
        <begin position="7"/>
        <end position="25"/>
    </location>
</feature>
<dbReference type="Proteomes" id="UP000187464">
    <property type="component" value="Chromosome I"/>
</dbReference>